<dbReference type="STRING" id="860235.AOZ06_23170"/>
<dbReference type="Gene3D" id="3.40.50.1820">
    <property type="entry name" value="alpha/beta hydrolase"/>
    <property type="match status" value="1"/>
</dbReference>
<evidence type="ECO:0000256" key="4">
    <source>
        <dbReference type="SAM" id="SignalP"/>
    </source>
</evidence>
<sequence>MTRLRSAVLTTAVVSGLLAGSVPALAGPAPLNTTRIPARYAGQALPWHPCADAELPSPRLPGTEDLECATFRTPRDWERLDEHQDLTIAISRLKSTGATTASVLTNPGGPGGAGRDLPAVLRGQAKLREHQEIIGIDQRGTGKSTTASCGGVYGTGAELDARNRDPRNLNLIVDSVKYVADSCQRASGELGPLVDTFQMTKDLDLLRVLLGREKVNWVGYSAGTWLGAHYAQRFPDRTGRFVLDSATEFTSTWQSSFAWQPMGFERRWRQDFLPWMARYDVKYHFGTSGEAARQTFENVRYALSRKPVDLDGVRVGPAQLDNLALGALKSKHSFPATADNLVRIKALTEAATPEHVNADARAAVKAAVSKPVLPLGIADRAADPLDSLLATLTNTVCNDGPWTGNRQSIIRQSQQQINRGQTLITGTWMAFQFCAFWRNQPRPLPVLDGKGAAPVLIVQSENDPATPIEGARKAHTAFRDSRLLTVTGEGDHGIYGMGNKAVDKIVNDYLVDGVVPADRSVPGMPLPVPAGLPSGAGAR</sequence>
<dbReference type="SUPFAM" id="SSF53474">
    <property type="entry name" value="alpha/beta-Hydrolases"/>
    <property type="match status" value="1"/>
</dbReference>
<comment type="similarity">
    <text evidence="1">Belongs to the peptidase S33 family.</text>
</comment>
<accession>A0A0N9I4E9</accession>
<dbReference type="KEGG" id="kphy:AOZ06_23170"/>
<keyword evidence="3" id="KW-0378">Hydrolase</keyword>
<evidence type="ECO:0000256" key="3">
    <source>
        <dbReference type="ARBA" id="ARBA00022801"/>
    </source>
</evidence>
<evidence type="ECO:0000256" key="1">
    <source>
        <dbReference type="ARBA" id="ARBA00010088"/>
    </source>
</evidence>
<dbReference type="Pfam" id="PF08386">
    <property type="entry name" value="Abhydrolase_4"/>
    <property type="match status" value="1"/>
</dbReference>
<evidence type="ECO:0000259" key="5">
    <source>
        <dbReference type="Pfam" id="PF08386"/>
    </source>
</evidence>
<name>A0A0N9I4E9_9PSEU</name>
<dbReference type="PANTHER" id="PTHR43248">
    <property type="entry name" value="2-SUCCINYL-6-HYDROXY-2,4-CYCLOHEXADIENE-1-CARBOXYLATE SYNTHASE"/>
    <property type="match status" value="1"/>
</dbReference>
<keyword evidence="2 4" id="KW-0732">Signal</keyword>
<protein>
    <submittedName>
        <fullName evidence="6">Peptidase</fullName>
    </submittedName>
</protein>
<dbReference type="Proteomes" id="UP000063699">
    <property type="component" value="Chromosome"/>
</dbReference>
<dbReference type="RefSeq" id="WP_054291325.1">
    <property type="nucleotide sequence ID" value="NZ_CP012752.1"/>
</dbReference>
<dbReference type="InterPro" id="IPR051601">
    <property type="entry name" value="Serine_prot/Carboxylest_S33"/>
</dbReference>
<dbReference type="OrthoDB" id="4273853at2"/>
<gene>
    <name evidence="6" type="ORF">AOZ06_23170</name>
</gene>
<proteinExistence type="inferred from homology"/>
<dbReference type="EMBL" id="CP012752">
    <property type="protein sequence ID" value="ALG09421.1"/>
    <property type="molecule type" value="Genomic_DNA"/>
</dbReference>
<dbReference type="GO" id="GO:0016787">
    <property type="term" value="F:hydrolase activity"/>
    <property type="evidence" value="ECO:0007669"/>
    <property type="project" value="UniProtKB-KW"/>
</dbReference>
<dbReference type="InterPro" id="IPR029058">
    <property type="entry name" value="AB_hydrolase_fold"/>
</dbReference>
<organism evidence="6 7">
    <name type="scientific">Kibdelosporangium phytohabitans</name>
    <dbReference type="NCBI Taxonomy" id="860235"/>
    <lineage>
        <taxon>Bacteria</taxon>
        <taxon>Bacillati</taxon>
        <taxon>Actinomycetota</taxon>
        <taxon>Actinomycetes</taxon>
        <taxon>Pseudonocardiales</taxon>
        <taxon>Pseudonocardiaceae</taxon>
        <taxon>Kibdelosporangium</taxon>
    </lineage>
</organism>
<feature type="signal peptide" evidence="4">
    <location>
        <begin position="1"/>
        <end position="26"/>
    </location>
</feature>
<evidence type="ECO:0000313" key="7">
    <source>
        <dbReference type="Proteomes" id="UP000063699"/>
    </source>
</evidence>
<evidence type="ECO:0000256" key="2">
    <source>
        <dbReference type="ARBA" id="ARBA00022729"/>
    </source>
</evidence>
<keyword evidence="7" id="KW-1185">Reference proteome</keyword>
<dbReference type="AlphaFoldDB" id="A0A0N9I4E9"/>
<reference evidence="6 7" key="1">
    <citation type="submission" date="2015-07" db="EMBL/GenBank/DDBJ databases">
        <title>Genome sequencing of Kibdelosporangium phytohabitans.</title>
        <authorList>
            <person name="Qin S."/>
            <person name="Xing K."/>
        </authorList>
    </citation>
    <scope>NUCLEOTIDE SEQUENCE [LARGE SCALE GENOMIC DNA]</scope>
    <source>
        <strain evidence="6 7">KLBMP1111</strain>
    </source>
</reference>
<dbReference type="PANTHER" id="PTHR43248:SF29">
    <property type="entry name" value="TRIPEPTIDYL AMINOPEPTIDASE"/>
    <property type="match status" value="1"/>
</dbReference>
<feature type="domain" description="Peptidase S33 tripeptidyl aminopeptidase-like C-terminal" evidence="5">
    <location>
        <begin position="432"/>
        <end position="519"/>
    </location>
</feature>
<evidence type="ECO:0000313" key="6">
    <source>
        <dbReference type="EMBL" id="ALG09421.1"/>
    </source>
</evidence>
<feature type="chain" id="PRO_5006035837" evidence="4">
    <location>
        <begin position="27"/>
        <end position="539"/>
    </location>
</feature>
<dbReference type="InterPro" id="IPR013595">
    <property type="entry name" value="Pept_S33_TAP-like_C"/>
</dbReference>